<dbReference type="AlphaFoldDB" id="A0AAD7JG11"/>
<dbReference type="PRINTS" id="PR00081">
    <property type="entry name" value="GDHRDH"/>
</dbReference>
<dbReference type="InterPro" id="IPR002347">
    <property type="entry name" value="SDR_fam"/>
</dbReference>
<dbReference type="PANTHER" id="PTHR43157:SF31">
    <property type="entry name" value="PHOSPHATIDYLINOSITOL-GLYCAN BIOSYNTHESIS CLASS F PROTEIN"/>
    <property type="match status" value="1"/>
</dbReference>
<dbReference type="SUPFAM" id="SSF51735">
    <property type="entry name" value="NAD(P)-binding Rossmann-fold domains"/>
    <property type="match status" value="1"/>
</dbReference>
<protein>
    <recommendedName>
        <fullName evidence="4">NAD(P)-binding protein</fullName>
    </recommendedName>
</protein>
<evidence type="ECO:0000313" key="2">
    <source>
        <dbReference type="EMBL" id="KAJ7762987.1"/>
    </source>
</evidence>
<keyword evidence="3" id="KW-1185">Reference proteome</keyword>
<dbReference type="Proteomes" id="UP001215598">
    <property type="component" value="Unassembled WGS sequence"/>
</dbReference>
<dbReference type="Gene3D" id="3.40.50.720">
    <property type="entry name" value="NAD(P)-binding Rossmann-like Domain"/>
    <property type="match status" value="1"/>
</dbReference>
<gene>
    <name evidence="2" type="ORF">B0H16DRAFT_504467</name>
</gene>
<name>A0AAD7JG11_9AGAR</name>
<evidence type="ECO:0000313" key="3">
    <source>
        <dbReference type="Proteomes" id="UP001215598"/>
    </source>
</evidence>
<dbReference type="EMBL" id="JARKIB010000031">
    <property type="protein sequence ID" value="KAJ7762987.1"/>
    <property type="molecule type" value="Genomic_DNA"/>
</dbReference>
<dbReference type="PANTHER" id="PTHR43157">
    <property type="entry name" value="PHOSPHATIDYLINOSITOL-GLYCAN BIOSYNTHESIS CLASS F PROTEIN-RELATED"/>
    <property type="match status" value="1"/>
</dbReference>
<organism evidence="2 3">
    <name type="scientific">Mycena metata</name>
    <dbReference type="NCBI Taxonomy" id="1033252"/>
    <lineage>
        <taxon>Eukaryota</taxon>
        <taxon>Fungi</taxon>
        <taxon>Dikarya</taxon>
        <taxon>Basidiomycota</taxon>
        <taxon>Agaricomycotina</taxon>
        <taxon>Agaricomycetes</taxon>
        <taxon>Agaricomycetidae</taxon>
        <taxon>Agaricales</taxon>
        <taxon>Marasmiineae</taxon>
        <taxon>Mycenaceae</taxon>
        <taxon>Mycena</taxon>
    </lineage>
</organism>
<dbReference type="InterPro" id="IPR036291">
    <property type="entry name" value="NAD(P)-bd_dom_sf"/>
</dbReference>
<proteinExistence type="predicted"/>
<evidence type="ECO:0000256" key="1">
    <source>
        <dbReference type="ARBA" id="ARBA00023002"/>
    </source>
</evidence>
<evidence type="ECO:0008006" key="4">
    <source>
        <dbReference type="Google" id="ProtNLM"/>
    </source>
</evidence>
<accession>A0AAD7JG11</accession>
<dbReference type="GO" id="GO:0016491">
    <property type="term" value="F:oxidoreductase activity"/>
    <property type="evidence" value="ECO:0007669"/>
    <property type="project" value="UniProtKB-KW"/>
</dbReference>
<keyword evidence="1" id="KW-0560">Oxidoreductase</keyword>
<dbReference type="Pfam" id="PF00106">
    <property type="entry name" value="adh_short"/>
    <property type="match status" value="1"/>
</dbReference>
<reference evidence="2" key="1">
    <citation type="submission" date="2023-03" db="EMBL/GenBank/DDBJ databases">
        <title>Massive genome expansion in bonnet fungi (Mycena s.s.) driven by repeated elements and novel gene families across ecological guilds.</title>
        <authorList>
            <consortium name="Lawrence Berkeley National Laboratory"/>
            <person name="Harder C.B."/>
            <person name="Miyauchi S."/>
            <person name="Viragh M."/>
            <person name="Kuo A."/>
            <person name="Thoen E."/>
            <person name="Andreopoulos B."/>
            <person name="Lu D."/>
            <person name="Skrede I."/>
            <person name="Drula E."/>
            <person name="Henrissat B."/>
            <person name="Morin E."/>
            <person name="Kohler A."/>
            <person name="Barry K."/>
            <person name="LaButti K."/>
            <person name="Morin E."/>
            <person name="Salamov A."/>
            <person name="Lipzen A."/>
            <person name="Mereny Z."/>
            <person name="Hegedus B."/>
            <person name="Baldrian P."/>
            <person name="Stursova M."/>
            <person name="Weitz H."/>
            <person name="Taylor A."/>
            <person name="Grigoriev I.V."/>
            <person name="Nagy L.G."/>
            <person name="Martin F."/>
            <person name="Kauserud H."/>
        </authorList>
    </citation>
    <scope>NUCLEOTIDE SEQUENCE</scope>
    <source>
        <strain evidence="2">CBHHK182m</strain>
    </source>
</reference>
<sequence length="346" mass="38425">MRRTLWDCIRDQFTPQPPVAKADLTGKTVLVVGANTGLGFEAAQHFAKMNPGLLILACRSESRGQAALEKLKANTGCTTAEVWIVDLADFASVKQFCDKFEREDGRRLDILVLNAAILAEKYEPTKDGWETALQISCLSTPLVALALLPAMLKTAREHATQPRLVVVSSEMHYFTRIPKKVLEDPEILKTLGSKEYCTPAVMATRYHCTKLLNILFVRALTARLPSDSPLIVTTVNPGFCHSDLLRGLSGIVWLLEYLFGLFFYFSTEVGSRQYVFAALAPMGDAEELRGAYISGSKIVEPSDFVMSEEGKKTQDRIWNETVDILEKVDPRVGVTIEKYLSEGVVE</sequence>
<comment type="caution">
    <text evidence="2">The sequence shown here is derived from an EMBL/GenBank/DDBJ whole genome shotgun (WGS) entry which is preliminary data.</text>
</comment>